<feature type="domain" description="ABC transporter" evidence="4">
    <location>
        <begin position="7"/>
        <end position="240"/>
    </location>
</feature>
<keyword evidence="1" id="KW-0813">Transport</keyword>
<dbReference type="GO" id="GO:0015697">
    <property type="term" value="P:quaternary ammonium group transport"/>
    <property type="evidence" value="ECO:0007669"/>
    <property type="project" value="UniProtKB-ARBA"/>
</dbReference>
<keyword evidence="2" id="KW-0547">Nucleotide-binding</keyword>
<dbReference type="EMBL" id="PXYI01000008">
    <property type="protein sequence ID" value="PSJ37614.1"/>
    <property type="molecule type" value="Genomic_DNA"/>
</dbReference>
<dbReference type="GO" id="GO:0005524">
    <property type="term" value="F:ATP binding"/>
    <property type="evidence" value="ECO:0007669"/>
    <property type="project" value="UniProtKB-KW"/>
</dbReference>
<dbReference type="FunFam" id="3.40.50.300:FF:000425">
    <property type="entry name" value="Probable ABC transporter, ATP-binding subunit"/>
    <property type="match status" value="1"/>
</dbReference>
<dbReference type="RefSeq" id="WP_106515056.1">
    <property type="nucleotide sequence ID" value="NZ_PXYI01000008.1"/>
</dbReference>
<evidence type="ECO:0000259" key="4">
    <source>
        <dbReference type="PROSITE" id="PS50893"/>
    </source>
</evidence>
<evidence type="ECO:0000256" key="1">
    <source>
        <dbReference type="ARBA" id="ARBA00022448"/>
    </source>
</evidence>
<evidence type="ECO:0000256" key="3">
    <source>
        <dbReference type="ARBA" id="ARBA00022840"/>
    </source>
</evidence>
<dbReference type="SMART" id="SM00382">
    <property type="entry name" value="AAA"/>
    <property type="match status" value="1"/>
</dbReference>
<dbReference type="SUPFAM" id="SSF52540">
    <property type="entry name" value="P-loop containing nucleoside triphosphate hydrolases"/>
    <property type="match status" value="1"/>
</dbReference>
<evidence type="ECO:0000256" key="2">
    <source>
        <dbReference type="ARBA" id="ARBA00022741"/>
    </source>
</evidence>
<keyword evidence="3 5" id="KW-0067">ATP-binding</keyword>
<dbReference type="InterPro" id="IPR050093">
    <property type="entry name" value="ABC_SmlMolc_Importer"/>
</dbReference>
<gene>
    <name evidence="5" type="ORF">C7I55_21310</name>
</gene>
<dbReference type="OrthoDB" id="9802264at2"/>
<dbReference type="AlphaFoldDB" id="A0A2P7QI02"/>
<proteinExistence type="predicted"/>
<dbReference type="Gene3D" id="3.40.50.300">
    <property type="entry name" value="P-loop containing nucleotide triphosphate hydrolases"/>
    <property type="match status" value="1"/>
</dbReference>
<reference evidence="5 6" key="1">
    <citation type="submission" date="2018-03" db="EMBL/GenBank/DDBJ databases">
        <title>The draft genome of Sphingosinicella sp. GL-C-18.</title>
        <authorList>
            <person name="Liu L."/>
            <person name="Li L."/>
            <person name="Liang L."/>
            <person name="Zhang X."/>
            <person name="Wang T."/>
        </authorList>
    </citation>
    <scope>NUCLEOTIDE SEQUENCE [LARGE SCALE GENOMIC DNA]</scope>
    <source>
        <strain evidence="5 6">GL-C-18</strain>
    </source>
</reference>
<dbReference type="PANTHER" id="PTHR42781">
    <property type="entry name" value="SPERMIDINE/PUTRESCINE IMPORT ATP-BINDING PROTEIN POTA"/>
    <property type="match status" value="1"/>
</dbReference>
<dbReference type="PROSITE" id="PS50893">
    <property type="entry name" value="ABC_TRANSPORTER_2"/>
    <property type="match status" value="1"/>
</dbReference>
<dbReference type="Pfam" id="PF00005">
    <property type="entry name" value="ABC_tran"/>
    <property type="match status" value="1"/>
</dbReference>
<evidence type="ECO:0000313" key="6">
    <source>
        <dbReference type="Proteomes" id="UP000241167"/>
    </source>
</evidence>
<dbReference type="GO" id="GO:0016887">
    <property type="term" value="F:ATP hydrolysis activity"/>
    <property type="evidence" value="ECO:0007669"/>
    <property type="project" value="InterPro"/>
</dbReference>
<name>A0A2P7QI02_9SPHN</name>
<comment type="caution">
    <text evidence="5">The sequence shown here is derived from an EMBL/GenBank/DDBJ whole genome shotgun (WGS) entry which is preliminary data.</text>
</comment>
<dbReference type="InterPro" id="IPR027417">
    <property type="entry name" value="P-loop_NTPase"/>
</dbReference>
<dbReference type="InterPro" id="IPR003593">
    <property type="entry name" value="AAA+_ATPase"/>
</dbReference>
<keyword evidence="6" id="KW-1185">Reference proteome</keyword>
<dbReference type="Proteomes" id="UP000241167">
    <property type="component" value="Unassembled WGS sequence"/>
</dbReference>
<sequence>MANDPFLELHHVAKDLGARPILHAVSLAIPAGSFVALVGPSGSGKTTLLKTINRLIEPDSGSVRLDGTDINVGPKHRLRRRIGYAFQGIGLFPHMNVAENIGVVPRLLGWTEAARAARVAELLDLVALPADFAARRPNTLSGGQTQRVGIARALAARPSLMLMDEPFGTLDPVTRDELGRAYRALHDRLDLTTIMVTHDITEALLLADRIVVLIEGTIRADAAPAELLAYRGDPAVEAMIALPQAQARRLAALVDAR</sequence>
<dbReference type="InterPro" id="IPR003439">
    <property type="entry name" value="ABC_transporter-like_ATP-bd"/>
</dbReference>
<dbReference type="PANTHER" id="PTHR42781:SF4">
    <property type="entry name" value="SPERMIDINE_PUTRESCINE IMPORT ATP-BINDING PROTEIN POTA"/>
    <property type="match status" value="1"/>
</dbReference>
<organism evidence="5 6">
    <name type="scientific">Allosphingosinicella deserti</name>
    <dbReference type="NCBI Taxonomy" id="2116704"/>
    <lineage>
        <taxon>Bacteria</taxon>
        <taxon>Pseudomonadati</taxon>
        <taxon>Pseudomonadota</taxon>
        <taxon>Alphaproteobacteria</taxon>
        <taxon>Sphingomonadales</taxon>
        <taxon>Sphingomonadaceae</taxon>
        <taxon>Allosphingosinicella</taxon>
    </lineage>
</organism>
<accession>A0A2P7QI02</accession>
<protein>
    <submittedName>
        <fullName evidence="5">ABC transporter ATP-binding protein</fullName>
    </submittedName>
</protein>
<evidence type="ECO:0000313" key="5">
    <source>
        <dbReference type="EMBL" id="PSJ37614.1"/>
    </source>
</evidence>